<dbReference type="Pfam" id="PF07734">
    <property type="entry name" value="FBA_1"/>
    <property type="match status" value="1"/>
</dbReference>
<sequence length="403" mass="45684">MSHHSSKKPRLNSDSDRLPDDAVFDLLNRLPVKSIVRFRCVSKSWNSVVTDPIFIATNFKLNLSLSNSLSANNNGYLLYVTRRDPDNILLGLEFVTVVCNNDHTFTEVSRFTMRSTEARMVGFCNGILYLDCYSYSPFFPISQSYLWNTSIGKYGYFCSHCSPYPPRLRVALGFAYHSQSNDFKFVRILCFKGVLGAKPAPAMAEVFTLSTRSHKNLVVSVDSLTRIEPNGSISDIVEDPFLFFNGALHSLAYTTEGNKFILSFDFNDERFREITLPGDYLDGLIVLNLEHLAVFKGSLALIAFGEFEIEMDDDTGIVEICHIWEMKEYGDVKSWTKKIVFVENVNRFFGCTCNGDLLIETNEGNQFAIDPENEEEYDLGIQHPLRVAYTTNIMESLLFVDSG</sequence>
<dbReference type="Gene3D" id="1.20.1280.50">
    <property type="match status" value="1"/>
</dbReference>
<reference evidence="2" key="1">
    <citation type="submission" date="2018-02" db="EMBL/GenBank/DDBJ databases">
        <authorList>
            <person name="Cohen D.B."/>
            <person name="Kent A.D."/>
        </authorList>
    </citation>
    <scope>NUCLEOTIDE SEQUENCE</scope>
</reference>
<dbReference type="PANTHER" id="PTHR31672:SF13">
    <property type="entry name" value="F-BOX PROTEIN CPR30-LIKE"/>
    <property type="match status" value="1"/>
</dbReference>
<dbReference type="PROSITE" id="PS50181">
    <property type="entry name" value="FBOX"/>
    <property type="match status" value="1"/>
</dbReference>
<dbReference type="InterPro" id="IPR036047">
    <property type="entry name" value="F-box-like_dom_sf"/>
</dbReference>
<feature type="domain" description="F-box" evidence="1">
    <location>
        <begin position="12"/>
        <end position="62"/>
    </location>
</feature>
<dbReference type="NCBIfam" id="TIGR01640">
    <property type="entry name" value="F_box_assoc_1"/>
    <property type="match status" value="1"/>
</dbReference>
<proteinExistence type="predicted"/>
<dbReference type="AlphaFoldDB" id="A0A2N9G6P9"/>
<evidence type="ECO:0000313" key="3">
    <source>
        <dbReference type="EMBL" id="SPD30738.1"/>
    </source>
</evidence>
<dbReference type="SUPFAM" id="SSF81383">
    <property type="entry name" value="F-box domain"/>
    <property type="match status" value="1"/>
</dbReference>
<dbReference type="PANTHER" id="PTHR31672">
    <property type="entry name" value="BNACNNG10540D PROTEIN"/>
    <property type="match status" value="1"/>
</dbReference>
<dbReference type="InterPro" id="IPR050796">
    <property type="entry name" value="SCF_F-box_component"/>
</dbReference>
<dbReference type="InterPro" id="IPR017451">
    <property type="entry name" value="F-box-assoc_interact_dom"/>
</dbReference>
<dbReference type="InterPro" id="IPR001810">
    <property type="entry name" value="F-box_dom"/>
</dbReference>
<accession>A0A2N9G6P9</accession>
<evidence type="ECO:0000313" key="2">
    <source>
        <dbReference type="EMBL" id="SPC95145.1"/>
    </source>
</evidence>
<evidence type="ECO:0000259" key="1">
    <source>
        <dbReference type="PROSITE" id="PS50181"/>
    </source>
</evidence>
<dbReference type="InterPro" id="IPR006527">
    <property type="entry name" value="F-box-assoc_dom_typ1"/>
</dbReference>
<organism evidence="2">
    <name type="scientific">Fagus sylvatica</name>
    <name type="common">Beechnut</name>
    <dbReference type="NCBI Taxonomy" id="28930"/>
    <lineage>
        <taxon>Eukaryota</taxon>
        <taxon>Viridiplantae</taxon>
        <taxon>Streptophyta</taxon>
        <taxon>Embryophyta</taxon>
        <taxon>Tracheophyta</taxon>
        <taxon>Spermatophyta</taxon>
        <taxon>Magnoliopsida</taxon>
        <taxon>eudicotyledons</taxon>
        <taxon>Gunneridae</taxon>
        <taxon>Pentapetalae</taxon>
        <taxon>rosids</taxon>
        <taxon>fabids</taxon>
        <taxon>Fagales</taxon>
        <taxon>Fagaceae</taxon>
        <taxon>Fagus</taxon>
    </lineage>
</organism>
<dbReference type="SMART" id="SM00256">
    <property type="entry name" value="FBOX"/>
    <property type="match status" value="1"/>
</dbReference>
<dbReference type="Pfam" id="PF00646">
    <property type="entry name" value="F-box"/>
    <property type="match status" value="1"/>
</dbReference>
<protein>
    <recommendedName>
        <fullName evidence="1">F-box domain-containing protein</fullName>
    </recommendedName>
</protein>
<dbReference type="EMBL" id="OIVN01001545">
    <property type="protein sequence ID" value="SPC95145.1"/>
    <property type="molecule type" value="Genomic_DNA"/>
</dbReference>
<gene>
    <name evidence="2" type="ORF">FSB_LOCUS23027</name>
    <name evidence="3" type="ORF">FSB_LOCUS58620</name>
</gene>
<dbReference type="EMBL" id="OIVN01006330">
    <property type="protein sequence ID" value="SPD30738.1"/>
    <property type="molecule type" value="Genomic_DNA"/>
</dbReference>
<dbReference type="CDD" id="cd22157">
    <property type="entry name" value="F-box_AtFBW1-like"/>
    <property type="match status" value="1"/>
</dbReference>
<name>A0A2N9G6P9_FAGSY</name>